<keyword evidence="6" id="KW-0732">Signal</keyword>
<evidence type="ECO:0000256" key="3">
    <source>
        <dbReference type="ARBA" id="ARBA00022525"/>
    </source>
</evidence>
<dbReference type="PANTHER" id="PTHR10522:SF6">
    <property type="entry name" value="PROGONADOLIBERIN-2"/>
    <property type="match status" value="1"/>
</dbReference>
<dbReference type="GO" id="GO:0005183">
    <property type="term" value="F:gonadotropin hormone-releasing hormone activity"/>
    <property type="evidence" value="ECO:0007669"/>
    <property type="project" value="TreeGrafter"/>
</dbReference>
<dbReference type="Proteomes" id="UP000694382">
    <property type="component" value="Chromosome 4"/>
</dbReference>
<protein>
    <recommendedName>
        <fullName evidence="8">Progonadoliberin</fullName>
    </recommendedName>
    <component>
        <recommendedName>
            <fullName evidence="8">Gonadoliberin</fullName>
        </recommendedName>
        <alternativeName>
            <fullName evidence="8">Gonadotropin-releasing hormone</fullName>
            <shortName evidence="8">GnRH</shortName>
        </alternativeName>
        <alternativeName>
            <fullName evidence="8">Luliberin</fullName>
        </alternativeName>
        <alternativeName>
            <fullName evidence="8">Luteinizing hormone-releasing hormone</fullName>
            <shortName evidence="8">LH-RH</shortName>
        </alternativeName>
    </component>
    <component>
        <recommendedName>
            <fullName evidence="8">GnRH-associated peptide</fullName>
        </recommendedName>
        <alternativeName>
            <fullName evidence="8">GnRH-associated peptide</fullName>
        </alternativeName>
    </component>
</protein>
<evidence type="ECO:0000256" key="1">
    <source>
        <dbReference type="ARBA" id="ARBA00004613"/>
    </source>
</evidence>
<dbReference type="InterPro" id="IPR002012">
    <property type="entry name" value="GnRH"/>
</dbReference>
<dbReference type="Ensembl" id="ENSCPVT00000004682.2">
    <property type="protein sequence ID" value="ENSCPVP00000004524.1"/>
    <property type="gene ID" value="ENSCPVG00000003341.2"/>
</dbReference>
<sequence length="132" mass="14262">MAPRGSLLLLALLLLSCAPPRARGQHWSHGWYPGGKRDLRTPSDLQVGCPPRVTPLRLIPVPAGVMPTPPVSPCPGFVCPPHPVLGLKSFWIIPARVTLPQIILPGLYPLGITSLSRDYPLRWILGFISAPG</sequence>
<comment type="similarity">
    <text evidence="2 8">Belongs to the GnRH family.</text>
</comment>
<dbReference type="PANTHER" id="PTHR10522">
    <property type="entry name" value="GONADOLIBERIN"/>
    <property type="match status" value="1"/>
</dbReference>
<keyword evidence="5 8" id="KW-0372">Hormone</keyword>
<dbReference type="AlphaFoldDB" id="A0A8C3MDP4"/>
<comment type="subcellular location">
    <subcellularLocation>
        <location evidence="1 8">Secreted</location>
    </subcellularLocation>
</comment>
<name>A0A8C3MDP4_GEOPR</name>
<proteinExistence type="inferred from homology"/>
<keyword evidence="7 8" id="KW-0027">Amidation</keyword>
<evidence type="ECO:0000256" key="7">
    <source>
        <dbReference type="ARBA" id="ARBA00022815"/>
    </source>
</evidence>
<keyword evidence="10" id="KW-1185">Reference proteome</keyword>
<evidence type="ECO:0000256" key="5">
    <source>
        <dbReference type="ARBA" id="ARBA00022702"/>
    </source>
</evidence>
<reference evidence="9" key="3">
    <citation type="submission" date="2025-09" db="UniProtKB">
        <authorList>
            <consortium name="Ensembl"/>
        </authorList>
    </citation>
    <scope>IDENTIFICATION</scope>
</reference>
<reference evidence="9" key="2">
    <citation type="submission" date="2025-08" db="UniProtKB">
        <authorList>
            <consortium name="Ensembl"/>
        </authorList>
    </citation>
    <scope>IDENTIFICATION</scope>
</reference>
<dbReference type="PROSITE" id="PS00473">
    <property type="entry name" value="GNRH"/>
    <property type="match status" value="1"/>
</dbReference>
<comment type="function">
    <text evidence="8">Stimulates the secretion of gonadotropins.</text>
</comment>
<evidence type="ECO:0000313" key="10">
    <source>
        <dbReference type="Proteomes" id="UP000694382"/>
    </source>
</evidence>
<evidence type="ECO:0000256" key="6">
    <source>
        <dbReference type="ARBA" id="ARBA00022729"/>
    </source>
</evidence>
<dbReference type="GO" id="GO:0005615">
    <property type="term" value="C:extracellular space"/>
    <property type="evidence" value="ECO:0007669"/>
    <property type="project" value="TreeGrafter"/>
</dbReference>
<dbReference type="PROSITE" id="PS51257">
    <property type="entry name" value="PROKAR_LIPOPROTEIN"/>
    <property type="match status" value="1"/>
</dbReference>
<dbReference type="GO" id="GO:0031530">
    <property type="term" value="F:gonadotropin-releasing hormone receptor binding"/>
    <property type="evidence" value="ECO:0007669"/>
    <property type="project" value="TreeGrafter"/>
</dbReference>
<organism evidence="9 10">
    <name type="scientific">Geospiza parvula</name>
    <name type="common">Small tree-finch</name>
    <name type="synonym">Camarhynchus parvulus</name>
    <dbReference type="NCBI Taxonomy" id="87175"/>
    <lineage>
        <taxon>Eukaryota</taxon>
        <taxon>Metazoa</taxon>
        <taxon>Chordata</taxon>
        <taxon>Craniata</taxon>
        <taxon>Vertebrata</taxon>
        <taxon>Euteleostomi</taxon>
        <taxon>Archelosauria</taxon>
        <taxon>Archosauria</taxon>
        <taxon>Dinosauria</taxon>
        <taxon>Saurischia</taxon>
        <taxon>Theropoda</taxon>
        <taxon>Coelurosauria</taxon>
        <taxon>Aves</taxon>
        <taxon>Neognathae</taxon>
        <taxon>Neoaves</taxon>
        <taxon>Telluraves</taxon>
        <taxon>Australaves</taxon>
        <taxon>Passeriformes</taxon>
        <taxon>Thraupidae</taxon>
        <taxon>Camarhynchus</taxon>
    </lineage>
</organism>
<accession>A0A8C3MDP4</accession>
<keyword evidence="4" id="KW-0165">Cleavage on pair of basic residues</keyword>
<evidence type="ECO:0000256" key="4">
    <source>
        <dbReference type="ARBA" id="ARBA00022685"/>
    </source>
</evidence>
<evidence type="ECO:0000256" key="2">
    <source>
        <dbReference type="ARBA" id="ARBA00010968"/>
    </source>
</evidence>
<reference evidence="9" key="1">
    <citation type="submission" date="2020-02" db="EMBL/GenBank/DDBJ databases">
        <authorList>
            <person name="Enbody D E."/>
            <person name="Pettersson E M."/>
        </authorList>
    </citation>
    <scope>NUCLEOTIDE SEQUENCE [LARGE SCALE GENOMIC DNA]</scope>
</reference>
<dbReference type="Pfam" id="PF00446">
    <property type="entry name" value="GnRH"/>
    <property type="match status" value="1"/>
</dbReference>
<evidence type="ECO:0000256" key="8">
    <source>
        <dbReference type="RuleBase" id="RU000635"/>
    </source>
</evidence>
<keyword evidence="3" id="KW-0964">Secreted</keyword>
<evidence type="ECO:0000313" key="9">
    <source>
        <dbReference type="Ensembl" id="ENSCPVP00000004524.1"/>
    </source>
</evidence>
<dbReference type="InterPro" id="IPR019792">
    <property type="entry name" value="Gonadoliberin"/>
</dbReference>